<feature type="signal peptide" evidence="9">
    <location>
        <begin position="1"/>
        <end position="25"/>
    </location>
</feature>
<comment type="subcellular location">
    <subcellularLocation>
        <location evidence="1">Endoplasmic reticulum membrane</location>
        <topology evidence="1">Multi-pass membrane protein</topology>
    </subcellularLocation>
    <subcellularLocation>
        <location evidence="8">Golgi apparatus membrane</location>
        <topology evidence="8">Multi-pass membrane protein</topology>
    </subcellularLocation>
    <subcellularLocation>
        <location evidence="8">Early endosome membrane</location>
        <topology evidence="8">Multi-pass membrane protein</topology>
    </subcellularLocation>
</comment>
<organism evidence="10">
    <name type="scientific">Culicoides sonorensis</name>
    <name type="common">Biting midge</name>
    <dbReference type="NCBI Taxonomy" id="179676"/>
    <lineage>
        <taxon>Eukaryota</taxon>
        <taxon>Metazoa</taxon>
        <taxon>Ecdysozoa</taxon>
        <taxon>Arthropoda</taxon>
        <taxon>Hexapoda</taxon>
        <taxon>Insecta</taxon>
        <taxon>Pterygota</taxon>
        <taxon>Neoptera</taxon>
        <taxon>Endopterygota</taxon>
        <taxon>Diptera</taxon>
        <taxon>Nematocera</taxon>
        <taxon>Chironomoidea</taxon>
        <taxon>Ceratopogonidae</taxon>
        <taxon>Ceratopogoninae</taxon>
        <taxon>Culicoides</taxon>
        <taxon>Monoculicoides</taxon>
    </lineage>
</organism>
<keyword evidence="8" id="KW-0333">Golgi apparatus</keyword>
<comment type="caution">
    <text evidence="8">Lacks conserved residue(s) required for the propagation of feature annotation.</text>
</comment>
<keyword evidence="8" id="KW-0813">Transport</keyword>
<evidence type="ECO:0000313" key="10">
    <source>
        <dbReference type="EMBL" id="SSW97821.1"/>
    </source>
</evidence>
<dbReference type="InterPro" id="IPR018937">
    <property type="entry name" value="MMgT"/>
</dbReference>
<evidence type="ECO:0000256" key="3">
    <source>
        <dbReference type="ARBA" id="ARBA00011276"/>
    </source>
</evidence>
<keyword evidence="9" id="KW-0732">Signal</keyword>
<keyword evidence="7 8" id="KW-0472">Membrane</keyword>
<evidence type="ECO:0000256" key="6">
    <source>
        <dbReference type="ARBA" id="ARBA00022989"/>
    </source>
</evidence>
<dbReference type="Pfam" id="PF10270">
    <property type="entry name" value="MMgT"/>
    <property type="match status" value="1"/>
</dbReference>
<evidence type="ECO:0000313" key="11">
    <source>
        <dbReference type="EMBL" id="SSX18207.1"/>
    </source>
</evidence>
<sequence>MEFNFFKFLLLIGLSSLFHTTYSAAQHRAYVRITEQEFQSLPLDIIVQALISLILVILSILQTIGKFKEIRTVQTKSWETITNLSSFYTFNHRGKSLFCQNYLDQL</sequence>
<feature type="transmembrane region" description="Helical" evidence="8">
    <location>
        <begin position="41"/>
        <end position="61"/>
    </location>
</feature>
<accession>A0A336K0A1</accession>
<dbReference type="GO" id="GO:0022890">
    <property type="term" value="F:inorganic cation transmembrane transporter activity"/>
    <property type="evidence" value="ECO:0007669"/>
    <property type="project" value="TreeGrafter"/>
</dbReference>
<name>A0A336K0A1_CULSO</name>
<evidence type="ECO:0000256" key="5">
    <source>
        <dbReference type="ARBA" id="ARBA00022824"/>
    </source>
</evidence>
<keyword evidence="8" id="KW-0460">Magnesium</keyword>
<evidence type="ECO:0000256" key="2">
    <source>
        <dbReference type="ARBA" id="ARBA00006109"/>
    </source>
</evidence>
<evidence type="ECO:0000256" key="1">
    <source>
        <dbReference type="ARBA" id="ARBA00004477"/>
    </source>
</evidence>
<evidence type="ECO:0000256" key="7">
    <source>
        <dbReference type="ARBA" id="ARBA00023136"/>
    </source>
</evidence>
<proteinExistence type="inferred from homology"/>
<dbReference type="GO" id="GO:0005886">
    <property type="term" value="C:plasma membrane"/>
    <property type="evidence" value="ECO:0007669"/>
    <property type="project" value="TreeGrafter"/>
</dbReference>
<dbReference type="PANTHER" id="PTHR21181">
    <property type="match status" value="1"/>
</dbReference>
<comment type="similarity">
    <text evidence="2 8">Belongs to the membrane magnesium transporter (TC 1.A.67) family.</text>
</comment>
<comment type="function">
    <text evidence="8">Part of the endoplasmic reticulum membrane protein complex (EMC) that enables the energy-independent insertion into endoplasmic reticulum membranes of newly synthesized membrane proteins. May be involved in Mg(2+) transport.</text>
</comment>
<dbReference type="VEuPathDB" id="VectorBase:CSON008211"/>
<gene>
    <name evidence="10" type="primary">CSON008211</name>
</gene>
<comment type="subunit">
    <text evidence="3">Component of the ER membrane protein complex (EMC).</text>
</comment>
<dbReference type="GO" id="GO:0072546">
    <property type="term" value="C:EMC complex"/>
    <property type="evidence" value="ECO:0007669"/>
    <property type="project" value="UniProtKB-UniRule"/>
</dbReference>
<keyword evidence="4 8" id="KW-0812">Transmembrane</keyword>
<dbReference type="EMBL" id="UFQT01000030">
    <property type="protein sequence ID" value="SSX18207.1"/>
    <property type="molecule type" value="Genomic_DNA"/>
</dbReference>
<evidence type="ECO:0000256" key="8">
    <source>
        <dbReference type="RuleBase" id="RU367002"/>
    </source>
</evidence>
<keyword evidence="6 8" id="KW-1133">Transmembrane helix</keyword>
<reference evidence="10" key="1">
    <citation type="submission" date="2018-04" db="EMBL/GenBank/DDBJ databases">
        <authorList>
            <person name="Go L.Y."/>
            <person name="Mitchell J.A."/>
        </authorList>
    </citation>
    <scope>NUCLEOTIDE SEQUENCE</scope>
    <source>
        <tissue evidence="10">Whole organism</tissue>
    </source>
</reference>
<keyword evidence="8" id="KW-0967">Endosome</keyword>
<evidence type="ECO:0000256" key="9">
    <source>
        <dbReference type="SAM" id="SignalP"/>
    </source>
</evidence>
<dbReference type="EMBL" id="UFQS01000030">
    <property type="protein sequence ID" value="SSW97821.1"/>
    <property type="molecule type" value="Genomic_DNA"/>
</dbReference>
<dbReference type="GO" id="GO:0000139">
    <property type="term" value="C:Golgi membrane"/>
    <property type="evidence" value="ECO:0007669"/>
    <property type="project" value="UniProtKB-SubCell"/>
</dbReference>
<dbReference type="AlphaFoldDB" id="A0A336K0A1"/>
<evidence type="ECO:0000256" key="4">
    <source>
        <dbReference type="ARBA" id="ARBA00022692"/>
    </source>
</evidence>
<feature type="chain" id="PRO_5033778766" description="Membrane magnesium transporter" evidence="9">
    <location>
        <begin position="26"/>
        <end position="106"/>
    </location>
</feature>
<dbReference type="GO" id="GO:0031901">
    <property type="term" value="C:early endosome membrane"/>
    <property type="evidence" value="ECO:0007669"/>
    <property type="project" value="UniProtKB-SubCell"/>
</dbReference>
<dbReference type="OMA" id="HRGRVMF"/>
<reference evidence="11" key="2">
    <citation type="submission" date="2018-07" db="EMBL/GenBank/DDBJ databases">
        <authorList>
            <person name="Quirk P.G."/>
            <person name="Krulwich T.A."/>
        </authorList>
    </citation>
    <scope>NUCLEOTIDE SEQUENCE</scope>
</reference>
<protein>
    <recommendedName>
        <fullName evidence="8">Membrane magnesium transporter</fullName>
    </recommendedName>
</protein>
<dbReference type="PANTHER" id="PTHR21181:SF7">
    <property type="entry name" value="ER MEMBRANE PROTEIN COMPLEX SUBUNIT 5"/>
    <property type="match status" value="1"/>
</dbReference>
<keyword evidence="5 8" id="KW-0256">Endoplasmic reticulum</keyword>